<gene>
    <name evidence="2" type="ORF">M422DRAFT_66814</name>
</gene>
<evidence type="ECO:0000313" key="2">
    <source>
        <dbReference type="EMBL" id="KIJ46169.1"/>
    </source>
</evidence>
<sequence length="578" mass="65611">MVAPPVAVAPKTPEESLYQRQRKSHGTTLVKTWHCLFPGHFCCLIGEEDEHWSITHELFDLWLDELCKGIATIQDPPVGWQQLVNRDLEAERVLASRLQNISTGPAPFSHDSSPSLGRETDSSSISSGVPGIGYYSGKGLKWLGEKFIQKLELGVILSRLTSHRIFLNRSIRGTESDGESATFLKIMGDALELAGDHYPNLVRRLALGLLIQLQYDFSYQGRRTVCNRQLQFLPETTLCLTSLGLSIYATHTHFRRLANLARVFQSLALESKMPSMQYSSIFSRAISLLARELACAQYGNNYQDRTVEGYLDYRLWNLVKVAHQHGFFLEQDGKQALHELARHRSDGLPEGVNMQTRRPYEIVTLACCSAYIAEFKDTVSHDVLIMGLLDNILPDISKLSHKRRDTPEWFRISCVLDTIIQILLHTPEFIDCNAKMVKILLKILQISMPPFWARDLKSRAIISLYFIHQQAPALDFLENKKSTSPNSLTSAMDYLRNHSAFNRYDREIKTLGLECGVLLLQALGQRSHLPVVRLPDQQATGHIPYRIRVLVEALNPVARPRLPDLRGFSGARSRKRWI</sequence>
<evidence type="ECO:0000256" key="1">
    <source>
        <dbReference type="SAM" id="MobiDB-lite"/>
    </source>
</evidence>
<keyword evidence="3" id="KW-1185">Reference proteome</keyword>
<evidence type="ECO:0000313" key="3">
    <source>
        <dbReference type="Proteomes" id="UP000054279"/>
    </source>
</evidence>
<accession>A0A0C9VGK3</accession>
<feature type="region of interest" description="Disordered" evidence="1">
    <location>
        <begin position="1"/>
        <end position="21"/>
    </location>
</feature>
<dbReference type="EMBL" id="KN837108">
    <property type="protein sequence ID" value="KIJ46169.1"/>
    <property type="molecule type" value="Genomic_DNA"/>
</dbReference>
<dbReference type="Proteomes" id="UP000054279">
    <property type="component" value="Unassembled WGS sequence"/>
</dbReference>
<feature type="compositionally biased region" description="Low complexity" evidence="1">
    <location>
        <begin position="1"/>
        <end position="10"/>
    </location>
</feature>
<dbReference type="HOGENOM" id="CLU_471859_0_0_1"/>
<dbReference type="AlphaFoldDB" id="A0A0C9VGK3"/>
<reference evidence="2 3" key="1">
    <citation type="submission" date="2014-06" db="EMBL/GenBank/DDBJ databases">
        <title>Evolutionary Origins and Diversification of the Mycorrhizal Mutualists.</title>
        <authorList>
            <consortium name="DOE Joint Genome Institute"/>
            <consortium name="Mycorrhizal Genomics Consortium"/>
            <person name="Kohler A."/>
            <person name="Kuo A."/>
            <person name="Nagy L.G."/>
            <person name="Floudas D."/>
            <person name="Copeland A."/>
            <person name="Barry K.W."/>
            <person name="Cichocki N."/>
            <person name="Veneault-Fourrey C."/>
            <person name="LaButti K."/>
            <person name="Lindquist E.A."/>
            <person name="Lipzen A."/>
            <person name="Lundell T."/>
            <person name="Morin E."/>
            <person name="Murat C."/>
            <person name="Riley R."/>
            <person name="Ohm R."/>
            <person name="Sun H."/>
            <person name="Tunlid A."/>
            <person name="Henrissat B."/>
            <person name="Grigoriev I.V."/>
            <person name="Hibbett D.S."/>
            <person name="Martin F."/>
        </authorList>
    </citation>
    <scope>NUCLEOTIDE SEQUENCE [LARGE SCALE GENOMIC DNA]</scope>
    <source>
        <strain evidence="2 3">SS14</strain>
    </source>
</reference>
<name>A0A0C9VGK3_SPHS4</name>
<proteinExistence type="predicted"/>
<feature type="region of interest" description="Disordered" evidence="1">
    <location>
        <begin position="104"/>
        <end position="126"/>
    </location>
</feature>
<organism evidence="2 3">
    <name type="scientific">Sphaerobolus stellatus (strain SS14)</name>
    <dbReference type="NCBI Taxonomy" id="990650"/>
    <lineage>
        <taxon>Eukaryota</taxon>
        <taxon>Fungi</taxon>
        <taxon>Dikarya</taxon>
        <taxon>Basidiomycota</taxon>
        <taxon>Agaricomycotina</taxon>
        <taxon>Agaricomycetes</taxon>
        <taxon>Phallomycetidae</taxon>
        <taxon>Geastrales</taxon>
        <taxon>Sphaerobolaceae</taxon>
        <taxon>Sphaerobolus</taxon>
    </lineage>
</organism>
<protein>
    <submittedName>
        <fullName evidence="2">Uncharacterized protein</fullName>
    </submittedName>
</protein>